<evidence type="ECO:0000313" key="6">
    <source>
        <dbReference type="EMBL" id="GJE74294.1"/>
    </source>
</evidence>
<evidence type="ECO:0000256" key="4">
    <source>
        <dbReference type="ARBA" id="ARBA00023002"/>
    </source>
</evidence>
<dbReference type="EMBL" id="BPRE01000002">
    <property type="protein sequence ID" value="GJE74294.1"/>
    <property type="molecule type" value="Genomic_DNA"/>
</dbReference>
<keyword evidence="7" id="KW-1185">Reference proteome</keyword>
<dbReference type="PANTHER" id="PTHR42940">
    <property type="entry name" value="ALCOHOL DEHYDROGENASE 1-RELATED"/>
    <property type="match status" value="1"/>
</dbReference>
<comment type="caution">
    <text evidence="6">The sequence shown here is derived from an EMBL/GenBank/DDBJ whole genome shotgun (WGS) entry which is preliminary data.</text>
</comment>
<evidence type="ECO:0000256" key="2">
    <source>
        <dbReference type="ARBA" id="ARBA00022723"/>
    </source>
</evidence>
<dbReference type="SUPFAM" id="SSF50129">
    <property type="entry name" value="GroES-like"/>
    <property type="match status" value="1"/>
</dbReference>
<proteinExistence type="predicted"/>
<accession>A0ABQ4UR58</accession>
<evidence type="ECO:0000256" key="1">
    <source>
        <dbReference type="ARBA" id="ARBA00001947"/>
    </source>
</evidence>
<protein>
    <submittedName>
        <fullName evidence="6">Alcohol dehydrogenase</fullName>
    </submittedName>
</protein>
<dbReference type="PANTHER" id="PTHR42940:SF8">
    <property type="entry name" value="VACUOLAR PROTEIN SORTING-ASSOCIATED PROTEIN 11"/>
    <property type="match status" value="1"/>
</dbReference>
<gene>
    <name evidence="6" type="primary">adhT_1</name>
    <name evidence="6" type="ORF">BGCPKDLD_0863</name>
</gene>
<sequence>MLAMVLREVGGPLVPEERPDPEPGPGEVRIRVEACAVCRTDLYVIDGDLPQAVYPIVPGHEVVGTVEAVGKGLRAPLPGARVCVP</sequence>
<dbReference type="Pfam" id="PF08240">
    <property type="entry name" value="ADH_N"/>
    <property type="match status" value="1"/>
</dbReference>
<reference evidence="6" key="2">
    <citation type="submission" date="2021-08" db="EMBL/GenBank/DDBJ databases">
        <authorList>
            <person name="Tani A."/>
            <person name="Ola A."/>
            <person name="Ogura Y."/>
            <person name="Katsura K."/>
            <person name="Hayashi T."/>
        </authorList>
    </citation>
    <scope>NUCLEOTIDE SEQUENCE</scope>
    <source>
        <strain evidence="6">DSM 14458</strain>
    </source>
</reference>
<evidence type="ECO:0000256" key="3">
    <source>
        <dbReference type="ARBA" id="ARBA00022833"/>
    </source>
</evidence>
<evidence type="ECO:0000259" key="5">
    <source>
        <dbReference type="Pfam" id="PF08240"/>
    </source>
</evidence>
<keyword evidence="2" id="KW-0479">Metal-binding</keyword>
<keyword evidence="4" id="KW-0560">Oxidoreductase</keyword>
<dbReference type="InterPro" id="IPR013154">
    <property type="entry name" value="ADH-like_N"/>
</dbReference>
<keyword evidence="3" id="KW-0862">Zinc</keyword>
<name>A0ABQ4UR58_9HYPH</name>
<dbReference type="InterPro" id="IPR011032">
    <property type="entry name" value="GroES-like_sf"/>
</dbReference>
<reference evidence="6" key="1">
    <citation type="journal article" date="2021" name="Front. Microbiol.">
        <title>Comprehensive Comparative Genomics and Phenotyping of Methylobacterium Species.</title>
        <authorList>
            <person name="Alessa O."/>
            <person name="Ogura Y."/>
            <person name="Fujitani Y."/>
            <person name="Takami H."/>
            <person name="Hayashi T."/>
            <person name="Sahin N."/>
            <person name="Tani A."/>
        </authorList>
    </citation>
    <scope>NUCLEOTIDE SEQUENCE</scope>
    <source>
        <strain evidence="6">DSM 14458</strain>
    </source>
</reference>
<dbReference type="Proteomes" id="UP001055093">
    <property type="component" value="Unassembled WGS sequence"/>
</dbReference>
<comment type="cofactor">
    <cofactor evidence="1">
        <name>Zn(2+)</name>
        <dbReference type="ChEBI" id="CHEBI:29105"/>
    </cofactor>
</comment>
<evidence type="ECO:0000313" key="7">
    <source>
        <dbReference type="Proteomes" id="UP001055093"/>
    </source>
</evidence>
<dbReference type="Gene3D" id="3.90.180.10">
    <property type="entry name" value="Medium-chain alcohol dehydrogenases, catalytic domain"/>
    <property type="match status" value="1"/>
</dbReference>
<feature type="domain" description="Alcohol dehydrogenase-like N-terminal" evidence="5">
    <location>
        <begin position="24"/>
        <end position="84"/>
    </location>
</feature>
<organism evidence="6 7">
    <name type="scientific">Methylorubrum suomiense</name>
    <dbReference type="NCBI Taxonomy" id="144191"/>
    <lineage>
        <taxon>Bacteria</taxon>
        <taxon>Pseudomonadati</taxon>
        <taxon>Pseudomonadota</taxon>
        <taxon>Alphaproteobacteria</taxon>
        <taxon>Hyphomicrobiales</taxon>
        <taxon>Methylobacteriaceae</taxon>
        <taxon>Methylorubrum</taxon>
    </lineage>
</organism>